<dbReference type="RefSeq" id="WP_250922923.1">
    <property type="nucleotide sequence ID" value="NZ_JAMQAW010000042.1"/>
</dbReference>
<protein>
    <submittedName>
        <fullName evidence="1">Uncharacterized protein</fullName>
    </submittedName>
</protein>
<gene>
    <name evidence="1" type="ORF">NBG84_30665</name>
</gene>
<organism evidence="1 2">
    <name type="scientific">Streptomyces albipurpureus</name>
    <dbReference type="NCBI Taxonomy" id="2897419"/>
    <lineage>
        <taxon>Bacteria</taxon>
        <taxon>Bacillati</taxon>
        <taxon>Actinomycetota</taxon>
        <taxon>Actinomycetes</taxon>
        <taxon>Kitasatosporales</taxon>
        <taxon>Streptomycetaceae</taxon>
        <taxon>Streptomyces</taxon>
    </lineage>
</organism>
<proteinExistence type="predicted"/>
<dbReference type="Proteomes" id="UP001431429">
    <property type="component" value="Unassembled WGS sequence"/>
</dbReference>
<sequence length="176" mass="19039">MQTDNTYTYAGRDIVHRTPMPDGRMLILAYGGTQSPWATGFLGEDNGSYFGTRRAGWQSYAKRMAEGLGLMVAPEGSVVLSAEQINRVQAGAADLAKSHDDFEKALGTDNCEPQVRLRAEDNITEAAMDMGNLLRGLRLYTPANTPDEGGEGEPAVAETPQYTTETFVEAVTNGEN</sequence>
<evidence type="ECO:0000313" key="1">
    <source>
        <dbReference type="EMBL" id="MCM2392597.1"/>
    </source>
</evidence>
<keyword evidence="2" id="KW-1185">Reference proteome</keyword>
<comment type="caution">
    <text evidence="1">The sequence shown here is derived from an EMBL/GenBank/DDBJ whole genome shotgun (WGS) entry which is preliminary data.</text>
</comment>
<accession>A0ABT0UW18</accession>
<dbReference type="EMBL" id="JAMQAW010000042">
    <property type="protein sequence ID" value="MCM2392597.1"/>
    <property type="molecule type" value="Genomic_DNA"/>
</dbReference>
<name>A0ABT0UW18_9ACTN</name>
<evidence type="ECO:0000313" key="2">
    <source>
        <dbReference type="Proteomes" id="UP001431429"/>
    </source>
</evidence>
<reference evidence="1" key="1">
    <citation type="submission" date="2022-06" db="EMBL/GenBank/DDBJ databases">
        <title>Genome public.</title>
        <authorList>
            <person name="Sun Q."/>
        </authorList>
    </citation>
    <scope>NUCLEOTIDE SEQUENCE</scope>
    <source>
        <strain evidence="1">CWNU-1</strain>
    </source>
</reference>